<name>A0A344LRK7_9FLAO</name>
<evidence type="ECO:0000313" key="3">
    <source>
        <dbReference type="EMBL" id="AXB56549.1"/>
    </source>
</evidence>
<keyword evidence="4" id="KW-1185">Reference proteome</keyword>
<feature type="domain" description="Activator of Hsp90 ATPase homologue 1/2-like C-terminal" evidence="2">
    <location>
        <begin position="10"/>
        <end position="135"/>
    </location>
</feature>
<dbReference type="RefSeq" id="WP_113677565.1">
    <property type="nucleotide sequence ID" value="NZ_CP030261.1"/>
</dbReference>
<dbReference type="OrthoDB" id="384974at2"/>
<dbReference type="EMBL" id="CP030261">
    <property type="protein sequence ID" value="AXB56549.1"/>
    <property type="molecule type" value="Genomic_DNA"/>
</dbReference>
<dbReference type="Pfam" id="PF08327">
    <property type="entry name" value="AHSA1"/>
    <property type="match status" value="1"/>
</dbReference>
<organism evidence="3 4">
    <name type="scientific">Flavobacterium fluviale</name>
    <dbReference type="NCBI Taxonomy" id="2249356"/>
    <lineage>
        <taxon>Bacteria</taxon>
        <taxon>Pseudomonadati</taxon>
        <taxon>Bacteroidota</taxon>
        <taxon>Flavobacteriia</taxon>
        <taxon>Flavobacteriales</taxon>
        <taxon>Flavobacteriaceae</taxon>
        <taxon>Flavobacterium</taxon>
    </lineage>
</organism>
<dbReference type="SUPFAM" id="SSF55961">
    <property type="entry name" value="Bet v1-like"/>
    <property type="match status" value="1"/>
</dbReference>
<evidence type="ECO:0000259" key="2">
    <source>
        <dbReference type="Pfam" id="PF08327"/>
    </source>
</evidence>
<dbReference type="AlphaFoldDB" id="A0A344LRK7"/>
<evidence type="ECO:0000313" key="4">
    <source>
        <dbReference type="Proteomes" id="UP000251561"/>
    </source>
</evidence>
<accession>A0A344LRK7</accession>
<comment type="similarity">
    <text evidence="1">Belongs to the AHA1 family.</text>
</comment>
<dbReference type="Proteomes" id="UP000251561">
    <property type="component" value="Chromosome"/>
</dbReference>
<gene>
    <name evidence="3" type="ORF">HYN86_07985</name>
</gene>
<sequence>MVSVQTIIHAPIEKVWSLWTLPEHIMKWNNASLDWHTPYVENNLETGSKFKFTMGLKDGSDSFDFEGIYTKIEVFSLIEYKLLDNRTANVHFEIEGEKVKLTETFEPTTIESAGMEEQFCSAIIQNFKNYVENFKQ</sequence>
<proteinExistence type="inferred from homology"/>
<dbReference type="InterPro" id="IPR023393">
    <property type="entry name" value="START-like_dom_sf"/>
</dbReference>
<protein>
    <submittedName>
        <fullName evidence="3">Polyketide cyclase</fullName>
    </submittedName>
</protein>
<evidence type="ECO:0000256" key="1">
    <source>
        <dbReference type="ARBA" id="ARBA00006817"/>
    </source>
</evidence>
<dbReference type="InterPro" id="IPR013538">
    <property type="entry name" value="ASHA1/2-like_C"/>
</dbReference>
<dbReference type="Gene3D" id="3.30.530.20">
    <property type="match status" value="1"/>
</dbReference>
<dbReference type="KEGG" id="ffl:HYN86_07985"/>
<reference evidence="3 4" key="1">
    <citation type="submission" date="2018-06" db="EMBL/GenBank/DDBJ databases">
        <title>Genome sequencing of Flavobacterium.</title>
        <authorList>
            <person name="Baek M.-G."/>
            <person name="Yi H."/>
        </authorList>
    </citation>
    <scope>NUCLEOTIDE SEQUENCE [LARGE SCALE GENOMIC DNA]</scope>
    <source>
        <strain evidence="3 4">HYN0086</strain>
    </source>
</reference>